<keyword evidence="3" id="KW-1185">Reference proteome</keyword>
<gene>
    <name evidence="2" type="ORF">SAMN02910429_01566</name>
</gene>
<dbReference type="InterPro" id="IPR010540">
    <property type="entry name" value="CmpB_TMEM229"/>
</dbReference>
<accession>A0A1H9TCG0</accession>
<proteinExistence type="predicted"/>
<feature type="transmembrane region" description="Helical" evidence="1">
    <location>
        <begin position="70"/>
        <end position="90"/>
    </location>
</feature>
<dbReference type="Pfam" id="PF06541">
    <property type="entry name" value="ABC_trans_CmpB"/>
    <property type="match status" value="1"/>
</dbReference>
<sequence>MIIAKFFVWFLIFSIIGWIYESIYCTVKSHKWENRGFLFGPVCPIYGIGGIGCSFLFSGMFLKDMSNLEIFIYSCLGSMVLEYSTSWILEKVFHAVWWDYSETPLNLNGRICLPATLGFGFGGLMVIHYIFPFVDKMTRNVGEIPMTLMAIVGSGIISADIAVTISAITGLTQNVQTIEENVNLQMEALYSTIEDSIKGTKNKVFKTTDAFSSTMKELPQTVKEIPQVVKDLPQTVKELPSTMKDISGNMYSNFSEKLHKSSSNDNVTEGLDIDEVSRREEYTKIAMRNVAKFLNKSQKHVLHSVKKFTSSNQNHRTAQQLKIIEKELKKKNY</sequence>
<protein>
    <submittedName>
        <fullName evidence="2">Putative ABC-transporter type IV</fullName>
    </submittedName>
</protein>
<organism evidence="2 3">
    <name type="scientific">Lachnobacterium bovis</name>
    <dbReference type="NCBI Taxonomy" id="140626"/>
    <lineage>
        <taxon>Bacteria</taxon>
        <taxon>Bacillati</taxon>
        <taxon>Bacillota</taxon>
        <taxon>Clostridia</taxon>
        <taxon>Lachnospirales</taxon>
        <taxon>Lachnospiraceae</taxon>
        <taxon>Lachnobacterium</taxon>
    </lineage>
</organism>
<feature type="transmembrane region" description="Helical" evidence="1">
    <location>
        <begin position="37"/>
        <end position="58"/>
    </location>
</feature>
<dbReference type="EMBL" id="FOGW01000015">
    <property type="protein sequence ID" value="SER94479.1"/>
    <property type="molecule type" value="Genomic_DNA"/>
</dbReference>
<feature type="transmembrane region" description="Helical" evidence="1">
    <location>
        <begin position="111"/>
        <end position="131"/>
    </location>
</feature>
<dbReference type="RefSeq" id="WP_022750063.1">
    <property type="nucleotide sequence ID" value="NZ_FOGW01000015.1"/>
</dbReference>
<dbReference type="AlphaFoldDB" id="A0A1H9TCG0"/>
<feature type="transmembrane region" description="Helical" evidence="1">
    <location>
        <begin position="6"/>
        <end position="25"/>
    </location>
</feature>
<keyword evidence="1" id="KW-1133">Transmembrane helix</keyword>
<feature type="transmembrane region" description="Helical" evidence="1">
    <location>
        <begin position="151"/>
        <end position="171"/>
    </location>
</feature>
<reference evidence="3" key="1">
    <citation type="submission" date="2016-10" db="EMBL/GenBank/DDBJ databases">
        <authorList>
            <person name="Varghese N."/>
            <person name="Submissions S."/>
        </authorList>
    </citation>
    <scope>NUCLEOTIDE SEQUENCE [LARGE SCALE GENOMIC DNA]</scope>
    <source>
        <strain evidence="3">S1b</strain>
    </source>
</reference>
<keyword evidence="1" id="KW-0472">Membrane</keyword>
<evidence type="ECO:0000256" key="1">
    <source>
        <dbReference type="SAM" id="Phobius"/>
    </source>
</evidence>
<keyword evidence="1" id="KW-0812">Transmembrane</keyword>
<dbReference type="Proteomes" id="UP000182471">
    <property type="component" value="Unassembled WGS sequence"/>
</dbReference>
<evidence type="ECO:0000313" key="2">
    <source>
        <dbReference type="EMBL" id="SER94479.1"/>
    </source>
</evidence>
<evidence type="ECO:0000313" key="3">
    <source>
        <dbReference type="Proteomes" id="UP000182471"/>
    </source>
</evidence>
<name>A0A1H9TCG0_9FIRM</name>